<evidence type="ECO:0000313" key="3">
    <source>
        <dbReference type="Proteomes" id="UP000014264"/>
    </source>
</evidence>
<accession>A0A829GKL6</accession>
<organism evidence="2 3">
    <name type="scientific">Lacticaseibacillus paracasei subsp. paracasei Lpp14</name>
    <dbReference type="NCBI Taxonomy" id="1256204"/>
    <lineage>
        <taxon>Bacteria</taxon>
        <taxon>Bacillati</taxon>
        <taxon>Bacillota</taxon>
        <taxon>Bacilli</taxon>
        <taxon>Lactobacillales</taxon>
        <taxon>Lactobacillaceae</taxon>
        <taxon>Lacticaseibacillus</taxon>
    </lineage>
</organism>
<evidence type="ECO:0000256" key="1">
    <source>
        <dbReference type="SAM" id="Phobius"/>
    </source>
</evidence>
<protein>
    <submittedName>
        <fullName evidence="2">Phosphate ABC transporter permease</fullName>
    </submittedName>
</protein>
<keyword evidence="1" id="KW-1133">Transmembrane helix</keyword>
<keyword evidence="1" id="KW-0472">Membrane</keyword>
<keyword evidence="1" id="KW-0812">Transmembrane</keyword>
<dbReference type="Proteomes" id="UP000014264">
    <property type="component" value="Unassembled WGS sequence"/>
</dbReference>
<evidence type="ECO:0000313" key="2">
    <source>
        <dbReference type="EMBL" id="EPC57848.1"/>
    </source>
</evidence>
<feature type="non-terminal residue" evidence="2">
    <location>
        <position position="46"/>
    </location>
</feature>
<comment type="caution">
    <text evidence="2">The sequence shown here is derived from an EMBL/GenBank/DDBJ whole genome shotgun (WGS) entry which is preliminary data.</text>
</comment>
<name>A0A829GKL6_LACPA</name>
<dbReference type="AlphaFoldDB" id="A0A829GKL6"/>
<dbReference type="EMBL" id="ANJZ01000379">
    <property type="protein sequence ID" value="EPC57848.1"/>
    <property type="molecule type" value="Genomic_DNA"/>
</dbReference>
<gene>
    <name evidence="2" type="ORF">Lpp14_14981</name>
</gene>
<sequence length="46" mass="5121">MDPIREAMLKKSRSAKLEQRGKLISLLCISLIVIVVVAILLCGIER</sequence>
<proteinExistence type="predicted"/>
<reference evidence="2 3" key="1">
    <citation type="journal article" date="2013" name="PLoS ONE">
        <title>Lactobacillus paracasei comparative genomics: towards species pan-genome definition and exploitation of diversity.</title>
        <authorList>
            <person name="Smokvina T."/>
            <person name="Wels M."/>
            <person name="Polka J."/>
            <person name="Chervaux C."/>
            <person name="Brisse S."/>
            <person name="Boekhorst J."/>
            <person name="van Hylckama Vlieg J.E."/>
            <person name="Siezen R.J."/>
        </authorList>
    </citation>
    <scope>NUCLEOTIDE SEQUENCE [LARGE SCALE GENOMIC DNA]</scope>
    <source>
        <strain evidence="2 3">Lpp14</strain>
    </source>
</reference>
<feature type="transmembrane region" description="Helical" evidence="1">
    <location>
        <begin position="21"/>
        <end position="41"/>
    </location>
</feature>